<dbReference type="Proteomes" id="UP000008783">
    <property type="component" value="Unassembled WGS sequence"/>
</dbReference>
<name>H6QPI9_PUCGT</name>
<dbReference type="GeneID" id="13543196"/>
<dbReference type="AlphaFoldDB" id="H6QPI9"/>
<keyword evidence="2" id="KW-1185">Reference proteome</keyword>
<organism evidence="1 2">
    <name type="scientific">Puccinia graminis f. sp. tritici (strain CRL 75-36-700-3 / race SCCL)</name>
    <name type="common">Black stem rust fungus</name>
    <dbReference type="NCBI Taxonomy" id="418459"/>
    <lineage>
        <taxon>Eukaryota</taxon>
        <taxon>Fungi</taxon>
        <taxon>Dikarya</taxon>
        <taxon>Basidiomycota</taxon>
        <taxon>Pucciniomycotina</taxon>
        <taxon>Pucciniomycetes</taxon>
        <taxon>Pucciniales</taxon>
        <taxon>Pucciniaceae</taxon>
        <taxon>Puccinia</taxon>
    </lineage>
</organism>
<evidence type="ECO:0000313" key="2">
    <source>
        <dbReference type="Proteomes" id="UP000008783"/>
    </source>
</evidence>
<reference evidence="2" key="1">
    <citation type="journal article" date="2011" name="Proc. Natl. Acad. Sci. U.S.A.">
        <title>Obligate biotrophy features unraveled by the genomic analysis of rust fungi.</title>
        <authorList>
            <person name="Duplessis S."/>
            <person name="Cuomo C.A."/>
            <person name="Lin Y.-C."/>
            <person name="Aerts A."/>
            <person name="Tisserant E."/>
            <person name="Veneault-Fourrey C."/>
            <person name="Joly D.L."/>
            <person name="Hacquard S."/>
            <person name="Amselem J."/>
            <person name="Cantarel B.L."/>
            <person name="Chiu R."/>
            <person name="Coutinho P.M."/>
            <person name="Feau N."/>
            <person name="Field M."/>
            <person name="Frey P."/>
            <person name="Gelhaye E."/>
            <person name="Goldberg J."/>
            <person name="Grabherr M.G."/>
            <person name="Kodira C.D."/>
            <person name="Kohler A."/>
            <person name="Kuees U."/>
            <person name="Lindquist E.A."/>
            <person name="Lucas S.M."/>
            <person name="Mago R."/>
            <person name="Mauceli E."/>
            <person name="Morin E."/>
            <person name="Murat C."/>
            <person name="Pangilinan J.L."/>
            <person name="Park R."/>
            <person name="Pearson M."/>
            <person name="Quesneville H."/>
            <person name="Rouhier N."/>
            <person name="Sakthikumar S."/>
            <person name="Salamov A.A."/>
            <person name="Schmutz J."/>
            <person name="Selles B."/>
            <person name="Shapiro H."/>
            <person name="Tanguay P."/>
            <person name="Tuskan G.A."/>
            <person name="Henrissat B."/>
            <person name="Van de Peer Y."/>
            <person name="Rouze P."/>
            <person name="Ellis J.G."/>
            <person name="Dodds P.N."/>
            <person name="Schein J.E."/>
            <person name="Zhong S."/>
            <person name="Hamelin R.C."/>
            <person name="Grigoriev I.V."/>
            <person name="Szabo L.J."/>
            <person name="Martin F."/>
        </authorList>
    </citation>
    <scope>NUCLEOTIDE SEQUENCE [LARGE SCALE GENOMIC DNA]</scope>
    <source>
        <strain evidence="2">CRL 75-36-700-3 / race SCCL</strain>
    </source>
</reference>
<dbReference type="VEuPathDB" id="FungiDB:PGTG_20856"/>
<gene>
    <name evidence="1" type="ORF">PGTG_20856</name>
</gene>
<dbReference type="KEGG" id="pgr:PGTG_20856"/>
<dbReference type="RefSeq" id="XP_003890569.1">
    <property type="nucleotide sequence ID" value="XM_003890520.1"/>
</dbReference>
<dbReference type="InParanoid" id="H6QPI9"/>
<evidence type="ECO:0000313" key="1">
    <source>
        <dbReference type="EMBL" id="EHS63874.1"/>
    </source>
</evidence>
<proteinExistence type="predicted"/>
<protein>
    <submittedName>
        <fullName evidence="1">Uncharacterized protein</fullName>
    </submittedName>
</protein>
<sequence>MVMRRLPLKISIERLVKLDSVGDARLSGVATASEDEFRARSRIWPLASSKRVVYPVQLNAYPNQ</sequence>
<accession>H6QPI9</accession>
<dbReference type="EMBL" id="DS178265">
    <property type="protein sequence ID" value="EHS63874.1"/>
    <property type="molecule type" value="Genomic_DNA"/>
</dbReference>
<dbReference type="HOGENOM" id="CLU_2868691_0_0_1"/>